<accession>A0A4W3IZW9</accession>
<evidence type="ECO:0000256" key="1">
    <source>
        <dbReference type="SAM" id="MobiDB-lite"/>
    </source>
</evidence>
<organism evidence="3 4">
    <name type="scientific">Callorhinchus milii</name>
    <name type="common">Ghost shark</name>
    <dbReference type="NCBI Taxonomy" id="7868"/>
    <lineage>
        <taxon>Eukaryota</taxon>
        <taxon>Metazoa</taxon>
        <taxon>Chordata</taxon>
        <taxon>Craniata</taxon>
        <taxon>Vertebrata</taxon>
        <taxon>Chondrichthyes</taxon>
        <taxon>Holocephali</taxon>
        <taxon>Chimaeriformes</taxon>
        <taxon>Callorhinchidae</taxon>
        <taxon>Callorhinchus</taxon>
    </lineage>
</organism>
<dbReference type="PANTHER" id="PTHR22192">
    <property type="entry name" value="SPERIOLIN"/>
    <property type="match status" value="1"/>
</dbReference>
<dbReference type="GO" id="GO:0005813">
    <property type="term" value="C:centrosome"/>
    <property type="evidence" value="ECO:0007669"/>
    <property type="project" value="TreeGrafter"/>
</dbReference>
<dbReference type="InterPro" id="IPR029384">
    <property type="entry name" value="Speriolin_C"/>
</dbReference>
<dbReference type="Ensembl" id="ENSCMIT00000032063.1">
    <property type="protein sequence ID" value="ENSCMIP00000031583.1"/>
    <property type="gene ID" value="ENSCMIG00000013540.1"/>
</dbReference>
<dbReference type="PANTHER" id="PTHR22192:SF16">
    <property type="entry name" value="SPERIOLIN"/>
    <property type="match status" value="1"/>
</dbReference>
<evidence type="ECO:0000259" key="2">
    <source>
        <dbReference type="Pfam" id="PF15059"/>
    </source>
</evidence>
<name>A0A4W3IZW9_CALMI</name>
<feature type="domain" description="Speriolin C-terminal" evidence="2">
    <location>
        <begin position="205"/>
        <end position="344"/>
    </location>
</feature>
<reference evidence="3" key="5">
    <citation type="submission" date="2025-09" db="UniProtKB">
        <authorList>
            <consortium name="Ensembl"/>
        </authorList>
    </citation>
    <scope>IDENTIFICATION</scope>
</reference>
<keyword evidence="4" id="KW-1185">Reference proteome</keyword>
<dbReference type="Pfam" id="PF15059">
    <property type="entry name" value="Speriolin_C"/>
    <property type="match status" value="1"/>
</dbReference>
<reference evidence="4" key="2">
    <citation type="journal article" date="2007" name="PLoS Biol.">
        <title>Survey sequencing and comparative analysis of the elephant shark (Callorhinchus milii) genome.</title>
        <authorList>
            <person name="Venkatesh B."/>
            <person name="Kirkness E.F."/>
            <person name="Loh Y.H."/>
            <person name="Halpern A.L."/>
            <person name="Lee A.P."/>
            <person name="Johnson J."/>
            <person name="Dandona N."/>
            <person name="Viswanathan L.D."/>
            <person name="Tay A."/>
            <person name="Venter J.C."/>
            <person name="Strausberg R.L."/>
            <person name="Brenner S."/>
        </authorList>
    </citation>
    <scope>NUCLEOTIDE SEQUENCE [LARGE SCALE GENOMIC DNA]</scope>
</reference>
<reference evidence="4" key="1">
    <citation type="journal article" date="2006" name="Science">
        <title>Ancient noncoding elements conserved in the human genome.</title>
        <authorList>
            <person name="Venkatesh B."/>
            <person name="Kirkness E.F."/>
            <person name="Loh Y.H."/>
            <person name="Halpern A.L."/>
            <person name="Lee A.P."/>
            <person name="Johnson J."/>
            <person name="Dandona N."/>
            <person name="Viswanathan L.D."/>
            <person name="Tay A."/>
            <person name="Venter J.C."/>
            <person name="Strausberg R.L."/>
            <person name="Brenner S."/>
        </authorList>
    </citation>
    <scope>NUCLEOTIDE SEQUENCE [LARGE SCALE GENOMIC DNA]</scope>
</reference>
<feature type="region of interest" description="Disordered" evidence="1">
    <location>
        <begin position="57"/>
        <end position="79"/>
    </location>
</feature>
<dbReference type="GeneTree" id="ENSGT00520000055666"/>
<protein>
    <submittedName>
        <fullName evidence="3">Speriolin-like protein</fullName>
    </submittedName>
</protein>
<dbReference type="Proteomes" id="UP000314986">
    <property type="component" value="Unassembled WGS sequence"/>
</dbReference>
<dbReference type="InParanoid" id="A0A4W3IZW9"/>
<reference evidence="4" key="3">
    <citation type="journal article" date="2014" name="Nature">
        <title>Elephant shark genome provides unique insights into gnathostome evolution.</title>
        <authorList>
            <consortium name="International Elephant Shark Genome Sequencing Consortium"/>
            <person name="Venkatesh B."/>
            <person name="Lee A.P."/>
            <person name="Ravi V."/>
            <person name="Maurya A.K."/>
            <person name="Lian M.M."/>
            <person name="Swann J.B."/>
            <person name="Ohta Y."/>
            <person name="Flajnik M.F."/>
            <person name="Sutoh Y."/>
            <person name="Kasahara M."/>
            <person name="Hoon S."/>
            <person name="Gangu V."/>
            <person name="Roy S.W."/>
            <person name="Irimia M."/>
            <person name="Korzh V."/>
            <person name="Kondrychyn I."/>
            <person name="Lim Z.W."/>
            <person name="Tay B.H."/>
            <person name="Tohari S."/>
            <person name="Kong K.W."/>
            <person name="Ho S."/>
            <person name="Lorente-Galdos B."/>
            <person name="Quilez J."/>
            <person name="Marques-Bonet T."/>
            <person name="Raney B.J."/>
            <person name="Ingham P.W."/>
            <person name="Tay A."/>
            <person name="Hillier L.W."/>
            <person name="Minx P."/>
            <person name="Boehm T."/>
            <person name="Wilson R.K."/>
            <person name="Brenner S."/>
            <person name="Warren W.C."/>
        </authorList>
    </citation>
    <scope>NUCLEOTIDE SEQUENCE [LARGE SCALE GENOMIC DNA]</scope>
</reference>
<dbReference type="InterPro" id="IPR026715">
    <property type="entry name" value="SPATC1"/>
</dbReference>
<evidence type="ECO:0000313" key="3">
    <source>
        <dbReference type="Ensembl" id="ENSCMIP00000031583.1"/>
    </source>
</evidence>
<proteinExistence type="predicted"/>
<reference evidence="3" key="4">
    <citation type="submission" date="2025-08" db="UniProtKB">
        <authorList>
            <consortium name="Ensembl"/>
        </authorList>
    </citation>
    <scope>IDENTIFICATION</scope>
</reference>
<dbReference type="AlphaFoldDB" id="A0A4W3IZW9"/>
<sequence length="344" mass="37387">MRGRRREAGRRPFITSRLDYGISLLTGLPGASLHKLQVIQTLQLMYCPAPGFATTSLPPSLPSTGSPSPRGSISRSSFSPTRPFTALLPPTSLTYYPPTYLPVPSVPLAPVCSTHPALTALPSVAGPSASQPPGSGTPSPSAFTASSLSSFKAGLKTFLFNRCLGTSSQRERRSINEILLLLSGGSRWVPLLSGIKVQPDGPNMIFGEIAFQLDRRILSYVFTAGVRLYGFRVTDINNKIKQVSCGASVHRNQLLTRNNQVMARLQNAGYNPGVHDIFAETIVNAYGILKEKPKFQSLANLNDPNYLRNMINQSAPANIKANMLLLVNCLWSLSTNDGRPMFIW</sequence>
<evidence type="ECO:0000313" key="4">
    <source>
        <dbReference type="Proteomes" id="UP000314986"/>
    </source>
</evidence>